<comment type="caution">
    <text evidence="1">The sequence shown here is derived from an EMBL/GenBank/DDBJ whole genome shotgun (WGS) entry which is preliminary data.</text>
</comment>
<evidence type="ECO:0000313" key="1">
    <source>
        <dbReference type="EMBL" id="KAI4355377.1"/>
    </source>
</evidence>
<protein>
    <submittedName>
        <fullName evidence="1">Uncharacterized protein</fullName>
    </submittedName>
</protein>
<keyword evidence="2" id="KW-1185">Reference proteome</keyword>
<reference evidence="1 2" key="1">
    <citation type="journal article" date="2022" name="DNA Res.">
        <title>Chromosomal-level genome assembly of the orchid tree Bauhinia variegata (Leguminosae; Cercidoideae) supports the allotetraploid origin hypothesis of Bauhinia.</title>
        <authorList>
            <person name="Zhong Y."/>
            <person name="Chen Y."/>
            <person name="Zheng D."/>
            <person name="Pang J."/>
            <person name="Liu Y."/>
            <person name="Luo S."/>
            <person name="Meng S."/>
            <person name="Qian L."/>
            <person name="Wei D."/>
            <person name="Dai S."/>
            <person name="Zhou R."/>
        </authorList>
    </citation>
    <scope>NUCLEOTIDE SEQUENCE [LARGE SCALE GENOMIC DNA]</scope>
    <source>
        <strain evidence="1">BV-YZ2020</strain>
    </source>
</reference>
<name>A0ACB9Q2Z4_BAUVA</name>
<proteinExistence type="predicted"/>
<gene>
    <name evidence="1" type="ORF">L6164_004158</name>
</gene>
<organism evidence="1 2">
    <name type="scientific">Bauhinia variegata</name>
    <name type="common">Purple orchid tree</name>
    <name type="synonym">Phanera variegata</name>
    <dbReference type="NCBI Taxonomy" id="167791"/>
    <lineage>
        <taxon>Eukaryota</taxon>
        <taxon>Viridiplantae</taxon>
        <taxon>Streptophyta</taxon>
        <taxon>Embryophyta</taxon>
        <taxon>Tracheophyta</taxon>
        <taxon>Spermatophyta</taxon>
        <taxon>Magnoliopsida</taxon>
        <taxon>eudicotyledons</taxon>
        <taxon>Gunneridae</taxon>
        <taxon>Pentapetalae</taxon>
        <taxon>rosids</taxon>
        <taxon>fabids</taxon>
        <taxon>Fabales</taxon>
        <taxon>Fabaceae</taxon>
        <taxon>Cercidoideae</taxon>
        <taxon>Cercideae</taxon>
        <taxon>Bauhiniinae</taxon>
        <taxon>Bauhinia</taxon>
    </lineage>
</organism>
<sequence length="199" mass="22647">MDLDEEGDCISLEDLMRTHVYRKVVAELDQVVVKYRFVEDSDIANLHYFQAVIKAVLRLHPAVPLLVPRPTNEACQIQGYNVSKHCIVYVNVWGMGRDPKVWDNPLEFKPERFIGSSIDVLGQNYNLLPLGAGRRYCAGMLLGHRMVHLYVASLLHAFERDFPREVLKDSSEIGGIALKKTLRLVGTAKPRLAESLYRK</sequence>
<dbReference type="Proteomes" id="UP000828941">
    <property type="component" value="Chromosome 2"/>
</dbReference>
<evidence type="ECO:0000313" key="2">
    <source>
        <dbReference type="Proteomes" id="UP000828941"/>
    </source>
</evidence>
<accession>A0ACB9Q2Z4</accession>
<dbReference type="EMBL" id="CM039427">
    <property type="protein sequence ID" value="KAI4355377.1"/>
    <property type="molecule type" value="Genomic_DNA"/>
</dbReference>